<protein>
    <submittedName>
        <fullName evidence="1">Uncharacterized protein</fullName>
    </submittedName>
</protein>
<accession>A0A8J3TCV1</accession>
<sequence length="90" mass="9511">MTTKPLGDCPICLGVMAPAGIHPVLGPVYRICPACYAPCRTCNGDAVWPAQLGAFEYLTDALYALGFAIDLCRGCLGVLDIHPATTEVTR</sequence>
<reference evidence="1" key="1">
    <citation type="submission" date="2021-01" db="EMBL/GenBank/DDBJ databases">
        <title>Whole genome shotgun sequence of Planosporangium mesophilum NBRC 109066.</title>
        <authorList>
            <person name="Komaki H."/>
            <person name="Tamura T."/>
        </authorList>
    </citation>
    <scope>NUCLEOTIDE SEQUENCE</scope>
    <source>
        <strain evidence="1">NBRC 109066</strain>
    </source>
</reference>
<proteinExistence type="predicted"/>
<keyword evidence="2" id="KW-1185">Reference proteome</keyword>
<gene>
    <name evidence="1" type="ORF">Pme01_27730</name>
</gene>
<comment type="caution">
    <text evidence="1">The sequence shown here is derived from an EMBL/GenBank/DDBJ whole genome shotgun (WGS) entry which is preliminary data.</text>
</comment>
<dbReference type="RefSeq" id="WP_168116816.1">
    <property type="nucleotide sequence ID" value="NZ_BOON01000027.1"/>
</dbReference>
<dbReference type="Proteomes" id="UP000599074">
    <property type="component" value="Unassembled WGS sequence"/>
</dbReference>
<evidence type="ECO:0000313" key="1">
    <source>
        <dbReference type="EMBL" id="GII23176.1"/>
    </source>
</evidence>
<name>A0A8J3TCV1_9ACTN</name>
<organism evidence="1 2">
    <name type="scientific">Planosporangium mesophilum</name>
    <dbReference type="NCBI Taxonomy" id="689768"/>
    <lineage>
        <taxon>Bacteria</taxon>
        <taxon>Bacillati</taxon>
        <taxon>Actinomycetota</taxon>
        <taxon>Actinomycetes</taxon>
        <taxon>Micromonosporales</taxon>
        <taxon>Micromonosporaceae</taxon>
        <taxon>Planosporangium</taxon>
    </lineage>
</organism>
<evidence type="ECO:0000313" key="2">
    <source>
        <dbReference type="Proteomes" id="UP000599074"/>
    </source>
</evidence>
<dbReference type="EMBL" id="BOON01000027">
    <property type="protein sequence ID" value="GII23176.1"/>
    <property type="molecule type" value="Genomic_DNA"/>
</dbReference>
<dbReference type="AlphaFoldDB" id="A0A8J3TCV1"/>